<feature type="region of interest" description="Disordered" evidence="1">
    <location>
        <begin position="94"/>
        <end position="139"/>
    </location>
</feature>
<protein>
    <submittedName>
        <fullName evidence="2">Uncharacterized protein</fullName>
    </submittedName>
</protein>
<reference evidence="2 3" key="1">
    <citation type="journal article" date="2024" name="G3 (Bethesda)">
        <title>Genome assembly of Hibiscus sabdariffa L. provides insights into metabolisms of medicinal natural products.</title>
        <authorList>
            <person name="Kim T."/>
        </authorList>
    </citation>
    <scope>NUCLEOTIDE SEQUENCE [LARGE SCALE GENOMIC DNA]</scope>
    <source>
        <strain evidence="2">TK-2024</strain>
        <tissue evidence="2">Old leaves</tissue>
    </source>
</reference>
<organism evidence="2 3">
    <name type="scientific">Hibiscus sabdariffa</name>
    <name type="common">roselle</name>
    <dbReference type="NCBI Taxonomy" id="183260"/>
    <lineage>
        <taxon>Eukaryota</taxon>
        <taxon>Viridiplantae</taxon>
        <taxon>Streptophyta</taxon>
        <taxon>Embryophyta</taxon>
        <taxon>Tracheophyta</taxon>
        <taxon>Spermatophyta</taxon>
        <taxon>Magnoliopsida</taxon>
        <taxon>eudicotyledons</taxon>
        <taxon>Gunneridae</taxon>
        <taxon>Pentapetalae</taxon>
        <taxon>rosids</taxon>
        <taxon>malvids</taxon>
        <taxon>Malvales</taxon>
        <taxon>Malvaceae</taxon>
        <taxon>Malvoideae</taxon>
        <taxon>Hibiscus</taxon>
    </lineage>
</organism>
<gene>
    <name evidence="2" type="ORF">V6N11_017619</name>
</gene>
<accession>A0ABR2TYL9</accession>
<evidence type="ECO:0000256" key="1">
    <source>
        <dbReference type="SAM" id="MobiDB-lite"/>
    </source>
</evidence>
<evidence type="ECO:0000313" key="3">
    <source>
        <dbReference type="Proteomes" id="UP001396334"/>
    </source>
</evidence>
<name>A0ABR2TYL9_9ROSI</name>
<feature type="region of interest" description="Disordered" evidence="1">
    <location>
        <begin position="1"/>
        <end position="34"/>
    </location>
</feature>
<proteinExistence type="predicted"/>
<keyword evidence="3" id="KW-1185">Reference proteome</keyword>
<feature type="compositionally biased region" description="Gly residues" evidence="1">
    <location>
        <begin position="1"/>
        <end position="11"/>
    </location>
</feature>
<evidence type="ECO:0000313" key="2">
    <source>
        <dbReference type="EMBL" id="KAK9042550.1"/>
    </source>
</evidence>
<dbReference type="EMBL" id="JBBPBN010000004">
    <property type="protein sequence ID" value="KAK9042550.1"/>
    <property type="molecule type" value="Genomic_DNA"/>
</dbReference>
<comment type="caution">
    <text evidence="2">The sequence shown here is derived from an EMBL/GenBank/DDBJ whole genome shotgun (WGS) entry which is preliminary data.</text>
</comment>
<sequence length="139" mass="15711">MLHGPPRGGGPSVPIPKGQYRYPRYRYPKPSTDTPYVVFQQADSSEQFEYRYSKGVSIPRAGTDTLRMGTDTLEQRSATVICNAFPPRDIVYKQDNQLSGLRDKPITQQDALPRSEGPPRYLPGQDPFSLSRQRLCHPT</sequence>
<dbReference type="Proteomes" id="UP001396334">
    <property type="component" value="Unassembled WGS sequence"/>
</dbReference>